<feature type="region of interest" description="Disordered" evidence="1">
    <location>
        <begin position="1"/>
        <end position="36"/>
    </location>
</feature>
<dbReference type="KEGG" id="gim:F1728_25525"/>
<keyword evidence="3" id="KW-1185">Reference proteome</keyword>
<dbReference type="RefSeq" id="WP_155366424.1">
    <property type="nucleotide sequence ID" value="NZ_CP043930.1"/>
</dbReference>
<sequence length="103" mass="11629">MAKKRSRVQKARFVQPPKGSSKKQPAKKKGEQEEAGVWKQKLVYTDPQGNEFSDQQFKQSIQPIDLVDWEEDGPKVTNPKTGKAVERYKRFEPYGPPLGGGLA</sequence>
<protein>
    <submittedName>
        <fullName evidence="2">Uncharacterized protein</fullName>
    </submittedName>
</protein>
<evidence type="ECO:0000313" key="3">
    <source>
        <dbReference type="Proteomes" id="UP000427281"/>
    </source>
</evidence>
<reference evidence="2 3" key="1">
    <citation type="submission" date="2019-09" db="EMBL/GenBank/DDBJ databases">
        <title>Gimesia benthica sp. nov., a novel bacterium isolated from deep-sea water of the Northwest Indian Ocean.</title>
        <authorList>
            <person name="Dai X."/>
        </authorList>
    </citation>
    <scope>NUCLEOTIDE SEQUENCE [LARGE SCALE GENOMIC DNA]</scope>
    <source>
        <strain evidence="2 3">E7</strain>
    </source>
</reference>
<dbReference type="AlphaFoldDB" id="A0A6I6AHF5"/>
<organism evidence="2 3">
    <name type="scientific">Gimesia benthica</name>
    <dbReference type="NCBI Taxonomy" id="2608982"/>
    <lineage>
        <taxon>Bacteria</taxon>
        <taxon>Pseudomonadati</taxon>
        <taxon>Planctomycetota</taxon>
        <taxon>Planctomycetia</taxon>
        <taxon>Planctomycetales</taxon>
        <taxon>Planctomycetaceae</taxon>
        <taxon>Gimesia</taxon>
    </lineage>
</organism>
<evidence type="ECO:0000256" key="1">
    <source>
        <dbReference type="SAM" id="MobiDB-lite"/>
    </source>
</evidence>
<feature type="compositionally biased region" description="Basic residues" evidence="1">
    <location>
        <begin position="1"/>
        <end position="10"/>
    </location>
</feature>
<dbReference type="EMBL" id="CP043930">
    <property type="protein sequence ID" value="QGQ25827.1"/>
    <property type="molecule type" value="Genomic_DNA"/>
</dbReference>
<proteinExistence type="predicted"/>
<gene>
    <name evidence="2" type="ORF">F1728_25525</name>
</gene>
<name>A0A6I6AHF5_9PLAN</name>
<dbReference type="Proteomes" id="UP000427281">
    <property type="component" value="Chromosome"/>
</dbReference>
<accession>A0A6I6AHF5</accession>
<evidence type="ECO:0000313" key="2">
    <source>
        <dbReference type="EMBL" id="QGQ25827.1"/>
    </source>
</evidence>